<dbReference type="EMBL" id="CP119960">
    <property type="protein sequence ID" value="WFD39146.1"/>
    <property type="molecule type" value="Genomic_DNA"/>
</dbReference>
<protein>
    <recommendedName>
        <fullName evidence="3">Pheromone</fullName>
    </recommendedName>
</protein>
<dbReference type="GeneID" id="85225767"/>
<evidence type="ECO:0008006" key="3">
    <source>
        <dbReference type="Google" id="ProtNLM"/>
    </source>
</evidence>
<evidence type="ECO:0000313" key="2">
    <source>
        <dbReference type="Proteomes" id="UP001217754"/>
    </source>
</evidence>
<dbReference type="Proteomes" id="UP001217754">
    <property type="component" value="Chromosome 3"/>
</dbReference>
<dbReference type="AlphaFoldDB" id="A0AAF0F3G7"/>
<accession>A0AAF0F3G7</accession>
<proteinExistence type="predicted"/>
<evidence type="ECO:0000313" key="1">
    <source>
        <dbReference type="EMBL" id="WFD39146.1"/>
    </source>
</evidence>
<sequence length="48" mass="5193">MDSVQEIFTAKATTFLPNDKSNETKTVPVNQEIDDGSGPNGVFYCVIA</sequence>
<keyword evidence="2" id="KW-1185">Reference proteome</keyword>
<organism evidence="1 2">
    <name type="scientific">Malassezia japonica</name>
    <dbReference type="NCBI Taxonomy" id="223818"/>
    <lineage>
        <taxon>Eukaryota</taxon>
        <taxon>Fungi</taxon>
        <taxon>Dikarya</taxon>
        <taxon>Basidiomycota</taxon>
        <taxon>Ustilaginomycotina</taxon>
        <taxon>Malasseziomycetes</taxon>
        <taxon>Malasseziales</taxon>
        <taxon>Malasseziaceae</taxon>
        <taxon>Malassezia</taxon>
    </lineage>
</organism>
<dbReference type="RefSeq" id="XP_060122043.1">
    <property type="nucleotide sequence ID" value="XM_060266060.1"/>
</dbReference>
<reference evidence="1" key="1">
    <citation type="submission" date="2023-03" db="EMBL/GenBank/DDBJ databases">
        <title>Mating type loci evolution in Malassezia.</title>
        <authorList>
            <person name="Coelho M.A."/>
        </authorList>
    </citation>
    <scope>NUCLEOTIDE SEQUENCE</scope>
    <source>
        <strain evidence="1">CBS 9431</strain>
    </source>
</reference>
<name>A0AAF0F3G7_9BASI</name>
<gene>
    <name evidence="1" type="ORF">MJAP1_002116b</name>
</gene>